<feature type="region of interest" description="Disordered" evidence="1">
    <location>
        <begin position="1"/>
        <end position="49"/>
    </location>
</feature>
<dbReference type="RefSeq" id="WP_111147440.1">
    <property type="nucleotide sequence ID" value="NZ_QKRB01000045.1"/>
</dbReference>
<comment type="caution">
    <text evidence="3">The sequence shown here is derived from an EMBL/GenBank/DDBJ whole genome shotgun (WGS) entry which is preliminary data.</text>
</comment>
<keyword evidence="4" id="KW-1185">Reference proteome</keyword>
<reference evidence="3 4" key="1">
    <citation type="submission" date="2018-06" db="EMBL/GenBank/DDBJ databases">
        <title>Paenibacillus imtechensis sp. nov.</title>
        <authorList>
            <person name="Pinnaka A.K."/>
            <person name="Singh H."/>
            <person name="Kaur M."/>
        </authorList>
    </citation>
    <scope>NUCLEOTIDE SEQUENCE [LARGE SCALE GENOMIC DNA]</scope>
    <source>
        <strain evidence="3 4">SMB1</strain>
    </source>
</reference>
<dbReference type="AlphaFoldDB" id="A0A2W1LAH6"/>
<feature type="domain" description="Spore protein YkvP/CgeB glycosyl transferase-like" evidence="2">
    <location>
        <begin position="234"/>
        <end position="393"/>
    </location>
</feature>
<protein>
    <submittedName>
        <fullName evidence="3">Spore maturation protein cgeB</fullName>
    </submittedName>
</protein>
<evidence type="ECO:0000313" key="4">
    <source>
        <dbReference type="Proteomes" id="UP000249522"/>
    </source>
</evidence>
<dbReference type="EMBL" id="QKRB01000045">
    <property type="protein sequence ID" value="PZD95140.1"/>
    <property type="molecule type" value="Genomic_DNA"/>
</dbReference>
<accession>A0A2W1LAH6</accession>
<dbReference type="Pfam" id="PF13524">
    <property type="entry name" value="Glyco_trans_1_2"/>
    <property type="match status" value="1"/>
</dbReference>
<sequence length="398" mass="45295">MQRKRRLQRTVRTAGANTAGSVRSRSAARGRASRQTAADREYERGRQDGYPSGYRDGYWLGQCEHVIRHAEQPFPVRPLHVLYVTTGKGYPYSPLDEAVSVSLRQLVGEVTIMAPGENVAQTALSLRPDLVLFLDALDFDTTQVDQIRSEGIRTAVWFTDDPYYTDKTSLLAAHYDDVFTLESTCVDYYRSLGCERVYHLPLAAFPAHFRPRNTAADNRREVCFVGSAYWNRVAFFDQVAEELAQRDVRITGIWWDRLQTYPILSSKIELGRWMEPLQTSETYSGAKIVINMHRSPDDSTFNFNSAGIGAATPNPRTFEIAGCGTLQLTDERSDLARYYTPGVEVATYGTPQELIAKIDYYLAHEEERQTVAMRGLYRTMKEHTYLHRLHSMLLTLFG</sequence>
<proteinExistence type="predicted"/>
<evidence type="ECO:0000313" key="3">
    <source>
        <dbReference type="EMBL" id="PZD95140.1"/>
    </source>
</evidence>
<name>A0A2W1LAH6_9BACL</name>
<dbReference type="Proteomes" id="UP000249522">
    <property type="component" value="Unassembled WGS sequence"/>
</dbReference>
<evidence type="ECO:0000259" key="2">
    <source>
        <dbReference type="Pfam" id="PF13524"/>
    </source>
</evidence>
<dbReference type="InterPro" id="IPR055259">
    <property type="entry name" value="YkvP/CgeB_Glyco_trans-like"/>
</dbReference>
<dbReference type="OrthoDB" id="110463at2"/>
<organism evidence="3 4">
    <name type="scientific">Paenibacillus sambharensis</name>
    <dbReference type="NCBI Taxonomy" id="1803190"/>
    <lineage>
        <taxon>Bacteria</taxon>
        <taxon>Bacillati</taxon>
        <taxon>Bacillota</taxon>
        <taxon>Bacilli</taxon>
        <taxon>Bacillales</taxon>
        <taxon>Paenibacillaceae</taxon>
        <taxon>Paenibacillus</taxon>
    </lineage>
</organism>
<gene>
    <name evidence="3" type="ORF">DNH61_14745</name>
</gene>
<evidence type="ECO:0000256" key="1">
    <source>
        <dbReference type="SAM" id="MobiDB-lite"/>
    </source>
</evidence>
<feature type="compositionally biased region" description="Basic and acidic residues" evidence="1">
    <location>
        <begin position="37"/>
        <end position="47"/>
    </location>
</feature>